<dbReference type="GO" id="GO:0046677">
    <property type="term" value="P:response to antibiotic"/>
    <property type="evidence" value="ECO:0007669"/>
    <property type="project" value="InterPro"/>
</dbReference>
<name>A0A2P8HCF4_CHINA</name>
<dbReference type="Gene3D" id="1.20.1440.30">
    <property type="entry name" value="Biosynthetic Protein domain"/>
    <property type="match status" value="1"/>
</dbReference>
<dbReference type="EMBL" id="PYAW01000007">
    <property type="protein sequence ID" value="PSL43898.1"/>
    <property type="molecule type" value="Genomic_DNA"/>
</dbReference>
<organism evidence="1 2">
    <name type="scientific">Chitinophaga niastensis</name>
    <dbReference type="NCBI Taxonomy" id="536980"/>
    <lineage>
        <taxon>Bacteria</taxon>
        <taxon>Pseudomonadati</taxon>
        <taxon>Bacteroidota</taxon>
        <taxon>Chitinophagia</taxon>
        <taxon>Chitinophagales</taxon>
        <taxon>Chitinophagaceae</taxon>
        <taxon>Chitinophaga</taxon>
    </lineage>
</organism>
<comment type="caution">
    <text evidence="1">The sequence shown here is derived from an EMBL/GenBank/DDBJ whole genome shotgun (WGS) entry which is preliminary data.</text>
</comment>
<evidence type="ECO:0000313" key="1">
    <source>
        <dbReference type="EMBL" id="PSL43898.1"/>
    </source>
</evidence>
<protein>
    <submittedName>
        <fullName evidence="1">Erythromycin esterase</fullName>
    </submittedName>
</protein>
<gene>
    <name evidence="1" type="ORF">CLV51_107210</name>
</gene>
<keyword evidence="2" id="KW-1185">Reference proteome</keyword>
<evidence type="ECO:0000313" key="2">
    <source>
        <dbReference type="Proteomes" id="UP000240971"/>
    </source>
</evidence>
<proteinExistence type="predicted"/>
<dbReference type="InterPro" id="IPR007815">
    <property type="entry name" value="Emycin_Estase"/>
</dbReference>
<dbReference type="Pfam" id="PF05139">
    <property type="entry name" value="Erythro_esteras"/>
    <property type="match status" value="1"/>
</dbReference>
<dbReference type="PANTHER" id="PTHR31299:SF0">
    <property type="entry name" value="ESTERASE, PUTATIVE (AFU_ORTHOLOGUE AFUA_1G05850)-RELATED"/>
    <property type="match status" value="1"/>
</dbReference>
<dbReference type="Gene3D" id="3.30.1870.10">
    <property type="entry name" value="EreA-like, domain 2"/>
    <property type="match status" value="1"/>
</dbReference>
<accession>A0A2P8HCF4</accession>
<dbReference type="RefSeq" id="WP_106530865.1">
    <property type="nucleotide sequence ID" value="NZ_PYAW01000007.1"/>
</dbReference>
<dbReference type="CDD" id="cd14728">
    <property type="entry name" value="Ere-like"/>
    <property type="match status" value="1"/>
</dbReference>
<dbReference type="OrthoDB" id="9810066at2"/>
<dbReference type="InterPro" id="IPR052036">
    <property type="entry name" value="Hydrolase/PRTase-associated"/>
</dbReference>
<dbReference type="SUPFAM" id="SSF159501">
    <property type="entry name" value="EreA/ChaN-like"/>
    <property type="match status" value="1"/>
</dbReference>
<dbReference type="PANTHER" id="PTHR31299">
    <property type="entry name" value="ESTERASE, PUTATIVE (AFU_ORTHOLOGUE AFUA_1G05850)-RELATED"/>
    <property type="match status" value="1"/>
</dbReference>
<dbReference type="AlphaFoldDB" id="A0A2P8HCF4"/>
<dbReference type="Proteomes" id="UP000240971">
    <property type="component" value="Unassembled WGS sequence"/>
</dbReference>
<sequence>MRIQVFFFLCCSFTQTLAQGTHVDSKMADKIISLTAVNDTFPLKSRLQPFIDTIGGASIIGLGEGTHGTKEFTRVRAILTEMLVEEKGYKLIFLENPYGDTYYLNKRINDPAEDISLIMKDNLLSIYQTTEFKDFLSWVRKHNLSAAVKVNIVGIDFVFIQKTTQIFRKEINTLQIPRLDQIADSIEYEAAFQDSMWQHINDRQFKYDAMATVINAIDIYKKIRQIKEYVVTNNIHLSETAEECILNCLHGIDAFYKPSYKQQVLSRDQLMSEMVLHVANINKTKALVWAHNAHIAYAPGFGDDNGGGMGGYIKKDHADYYNIGTITAMGTYSATKDRFDNRDNIFTSYKLNIPSKNSWEALLNKMTPDVFLFYTNNIPSDGFGGLEHRLIGYTEEKKRGSYTTKDIKELYDAVIFIRETSAADHHLLN</sequence>
<reference evidence="1 2" key="1">
    <citation type="submission" date="2018-03" db="EMBL/GenBank/DDBJ databases">
        <title>Genomic Encyclopedia of Archaeal and Bacterial Type Strains, Phase II (KMG-II): from individual species to whole genera.</title>
        <authorList>
            <person name="Goeker M."/>
        </authorList>
    </citation>
    <scope>NUCLEOTIDE SEQUENCE [LARGE SCALE GENOMIC DNA]</scope>
    <source>
        <strain evidence="1 2">DSM 24859</strain>
    </source>
</reference>
<dbReference type="Gene3D" id="3.40.1660.10">
    <property type="entry name" value="EreA-like (biosynthetic domain)"/>
    <property type="match status" value="1"/>
</dbReference>